<dbReference type="InterPro" id="IPR015927">
    <property type="entry name" value="Peptidase_S24_S26A/B/C"/>
</dbReference>
<dbReference type="InterPro" id="IPR027417">
    <property type="entry name" value="P-loop_NTPase"/>
</dbReference>
<dbReference type="GO" id="GO:0000725">
    <property type="term" value="P:recombinational repair"/>
    <property type="evidence" value="ECO:0007669"/>
    <property type="project" value="TreeGrafter"/>
</dbReference>
<dbReference type="EMBL" id="MIJE01000031">
    <property type="protein sequence ID" value="OEF96555.1"/>
    <property type="molecule type" value="Genomic_DNA"/>
</dbReference>
<evidence type="ECO:0000256" key="8">
    <source>
        <dbReference type="ARBA" id="ARBA00048988"/>
    </source>
</evidence>
<feature type="coiled-coil region" evidence="10">
    <location>
        <begin position="295"/>
        <end position="322"/>
    </location>
</feature>
<dbReference type="GO" id="GO:0043138">
    <property type="term" value="F:3'-5' DNA helicase activity"/>
    <property type="evidence" value="ECO:0007669"/>
    <property type="project" value="UniProtKB-EC"/>
</dbReference>
<comment type="caution">
    <text evidence="12">The sequence shown here is derived from an EMBL/GenBank/DDBJ whole genome shotgun (WGS) entry which is preliminary data.</text>
</comment>
<keyword evidence="2 9" id="KW-0378">Hydrolase</keyword>
<evidence type="ECO:0000256" key="4">
    <source>
        <dbReference type="ARBA" id="ARBA00022840"/>
    </source>
</evidence>
<dbReference type="Pfam" id="PF00717">
    <property type="entry name" value="Peptidase_S24"/>
    <property type="match status" value="1"/>
</dbReference>
<gene>
    <name evidence="12" type="ORF">BHF68_07870</name>
</gene>
<name>A0A1E5G0X0_9FIRM</name>
<proteinExistence type="predicted"/>
<keyword evidence="13" id="KW-1185">Reference proteome</keyword>
<feature type="domain" description="UvrD-like helicase ATP-binding" evidence="11">
    <location>
        <begin position="5"/>
        <end position="327"/>
    </location>
</feature>
<dbReference type="GO" id="GO:0003677">
    <property type="term" value="F:DNA binding"/>
    <property type="evidence" value="ECO:0007669"/>
    <property type="project" value="InterPro"/>
</dbReference>
<evidence type="ECO:0000256" key="6">
    <source>
        <dbReference type="ARBA" id="ARBA00034617"/>
    </source>
</evidence>
<keyword evidence="4 9" id="KW-0067">ATP-binding</keyword>
<dbReference type="InterPro" id="IPR014016">
    <property type="entry name" value="UvrD-like_ATP-bd"/>
</dbReference>
<dbReference type="InterPro" id="IPR014017">
    <property type="entry name" value="DNA_helicase_UvrD-like_C"/>
</dbReference>
<keyword evidence="10" id="KW-0175">Coiled coil</keyword>
<reference evidence="12 13" key="1">
    <citation type="submission" date="2016-09" db="EMBL/GenBank/DDBJ databases">
        <title>Draft genome sequence for the type strain of Desulfuribacillus alkaliarsenatis AHT28, an obligately anaerobic, sulfidogenic bacterium isolated from Russian soda lake sediments.</title>
        <authorList>
            <person name="Abin C.A."/>
            <person name="Hollibaugh J.T."/>
        </authorList>
    </citation>
    <scope>NUCLEOTIDE SEQUENCE [LARGE SCALE GENOMIC DNA]</scope>
    <source>
        <strain evidence="12 13">AHT28</strain>
    </source>
</reference>
<dbReference type="CDD" id="cd06529">
    <property type="entry name" value="S24_LexA-like"/>
    <property type="match status" value="1"/>
</dbReference>
<feature type="binding site" evidence="9">
    <location>
        <begin position="26"/>
        <end position="33"/>
    </location>
    <ligand>
        <name>ATP</name>
        <dbReference type="ChEBI" id="CHEBI:30616"/>
    </ligand>
</feature>
<dbReference type="PANTHER" id="PTHR11070:SF45">
    <property type="entry name" value="DNA 3'-5' HELICASE"/>
    <property type="match status" value="1"/>
</dbReference>
<evidence type="ECO:0000313" key="12">
    <source>
        <dbReference type="EMBL" id="OEF96555.1"/>
    </source>
</evidence>
<dbReference type="InterPro" id="IPR036286">
    <property type="entry name" value="LexA/Signal_pep-like_sf"/>
</dbReference>
<dbReference type="SUPFAM" id="SSF52540">
    <property type="entry name" value="P-loop containing nucleoside triphosphate hydrolases"/>
    <property type="match status" value="1"/>
</dbReference>
<comment type="catalytic activity">
    <reaction evidence="8">
        <text>ATP + H2O = ADP + phosphate + H(+)</text>
        <dbReference type="Rhea" id="RHEA:13065"/>
        <dbReference type="ChEBI" id="CHEBI:15377"/>
        <dbReference type="ChEBI" id="CHEBI:15378"/>
        <dbReference type="ChEBI" id="CHEBI:30616"/>
        <dbReference type="ChEBI" id="CHEBI:43474"/>
        <dbReference type="ChEBI" id="CHEBI:456216"/>
        <dbReference type="EC" id="5.6.2.4"/>
    </reaction>
</comment>
<evidence type="ECO:0000313" key="13">
    <source>
        <dbReference type="Proteomes" id="UP000094296"/>
    </source>
</evidence>
<organism evidence="12 13">
    <name type="scientific">Desulfuribacillus alkaliarsenatis</name>
    <dbReference type="NCBI Taxonomy" id="766136"/>
    <lineage>
        <taxon>Bacteria</taxon>
        <taxon>Bacillati</taxon>
        <taxon>Bacillota</taxon>
        <taxon>Desulfuribacillia</taxon>
        <taxon>Desulfuribacillales</taxon>
        <taxon>Desulfuribacillaceae</taxon>
        <taxon>Desulfuribacillus</taxon>
    </lineage>
</organism>
<dbReference type="InterPro" id="IPR039418">
    <property type="entry name" value="LexA-like"/>
</dbReference>
<evidence type="ECO:0000256" key="2">
    <source>
        <dbReference type="ARBA" id="ARBA00022801"/>
    </source>
</evidence>
<dbReference type="InterPro" id="IPR029464">
    <property type="entry name" value="HSDR_N"/>
</dbReference>
<evidence type="ECO:0000256" key="10">
    <source>
        <dbReference type="SAM" id="Coils"/>
    </source>
</evidence>
<dbReference type="Pfam" id="PF13588">
    <property type="entry name" value="HSDR_N_2"/>
    <property type="match status" value="1"/>
</dbReference>
<dbReference type="AlphaFoldDB" id="A0A1E5G0X0"/>
<comment type="catalytic activity">
    <reaction evidence="6">
        <text>Couples ATP hydrolysis with the unwinding of duplex DNA by translocating in the 3'-5' direction.</text>
        <dbReference type="EC" id="5.6.2.4"/>
    </reaction>
</comment>
<keyword evidence="5" id="KW-0413">Isomerase</keyword>
<keyword evidence="1 9" id="KW-0547">Nucleotide-binding</keyword>
<dbReference type="RefSeq" id="WP_069643564.1">
    <property type="nucleotide sequence ID" value="NZ_MIJE01000031.1"/>
</dbReference>
<evidence type="ECO:0000256" key="5">
    <source>
        <dbReference type="ARBA" id="ARBA00023235"/>
    </source>
</evidence>
<dbReference type="EC" id="5.6.2.4" evidence="7"/>
<dbReference type="PANTHER" id="PTHR11070">
    <property type="entry name" value="UVRD / RECB / PCRA DNA HELICASE FAMILY MEMBER"/>
    <property type="match status" value="1"/>
</dbReference>
<dbReference type="SUPFAM" id="SSF51306">
    <property type="entry name" value="LexA/Signal peptidase"/>
    <property type="match status" value="1"/>
</dbReference>
<accession>A0A1E5G0X0</accession>
<dbReference type="GO" id="GO:0005524">
    <property type="term" value="F:ATP binding"/>
    <property type="evidence" value="ECO:0007669"/>
    <property type="project" value="UniProtKB-UniRule"/>
</dbReference>
<evidence type="ECO:0000256" key="9">
    <source>
        <dbReference type="PROSITE-ProRule" id="PRU00560"/>
    </source>
</evidence>
<keyword evidence="3 9" id="KW-0347">Helicase</keyword>
<dbReference type="STRING" id="766136.BHF68_07870"/>
<dbReference type="Proteomes" id="UP000094296">
    <property type="component" value="Unassembled WGS sequence"/>
</dbReference>
<dbReference type="PROSITE" id="PS51198">
    <property type="entry name" value="UVRD_HELICASE_ATP_BIND"/>
    <property type="match status" value="1"/>
</dbReference>
<dbReference type="InterPro" id="IPR000212">
    <property type="entry name" value="DNA_helicase_UvrD/REP"/>
</dbReference>
<sequence length="813" mass="94280">MRQVILNDDQKRIINIKPQGLMIIKGVAGSGKTTVAVERFARLLLDFMMFEERAVILGYTNSLTKYMNHLLEEKEIIGVERFEPKVIFDVFKEFFQREKIHNRITNENRKELVKPIYIDYKEKHKDSIIFQQDIDFVIEEFDFIQSNICHSVPGDINEELKQELEEYLSITRSGSKVRNLQEQSRRIIWEMYIDYLRLLKQRGIVDYPLYYKKALKLQLASMQKGTYQPEFKHMIIDEAQDLSKVQMNFLVNMWDQESEGSNLIIICDVAQRIYKNQYRWKEVGLEAVGHSYILRKNYRNTVEIAQAAAEVLRQDVEITKEEDFINPEFSLRHGAKPVMNHFNHWHMGEHKHDYSYEERNYIAKKIRYLLEEQNYHPADIVVVSLRNDSLRLIERTLAEWGIDAQIISGNRNLLCRNSVSLSTMHSIKGLEFPVVFIAEVNERLVGRSPLDREEFIEDNRTKLKLLYTSMTRAKELLFISSHSNNPSPFLSHEKIDYSLFSIAEGVKCRPFWDNAYYKDEHEKVRQWLITELVHTYGYSLEDISQEVEVSFGTRKGIADIIVYHRIGNQRLPFIVAEVKSRGITEGESQLYSYLSALASVMYGIRTNGNEIEFVKKSIDNGQVITKQVADLPEYSEISQDCLMIPTVTNSKLKVIYGSKYERNQAMYAVPVINYVSAGQCVYSQERDFDSVYIPEEFAKSDRIAAAYVKGDSMLDLGIEDGDVVLVKKQNYAENGEVGVFVLPYDEGYGTVCKKIRYDNGFARLISLNEAKSYEDIIVKDFQYIGKVVAIYKAEEKLGKSWGGISPFGVSVGK</sequence>
<dbReference type="OrthoDB" id="9787585at2"/>
<dbReference type="Gene3D" id="2.10.109.10">
    <property type="entry name" value="Umud Fragment, subunit A"/>
    <property type="match status" value="1"/>
</dbReference>
<evidence type="ECO:0000259" key="11">
    <source>
        <dbReference type="PROSITE" id="PS51198"/>
    </source>
</evidence>
<dbReference type="Pfam" id="PF13361">
    <property type="entry name" value="UvrD_C"/>
    <property type="match status" value="1"/>
</dbReference>
<dbReference type="Gene3D" id="3.40.50.300">
    <property type="entry name" value="P-loop containing nucleotide triphosphate hydrolases"/>
    <property type="match status" value="2"/>
</dbReference>
<dbReference type="GO" id="GO:0016787">
    <property type="term" value="F:hydrolase activity"/>
    <property type="evidence" value="ECO:0007669"/>
    <property type="project" value="UniProtKB-UniRule"/>
</dbReference>
<protein>
    <recommendedName>
        <fullName evidence="7">DNA 3'-5' helicase</fullName>
        <ecNumber evidence="7">5.6.2.4</ecNumber>
    </recommendedName>
</protein>
<evidence type="ECO:0000256" key="7">
    <source>
        <dbReference type="ARBA" id="ARBA00034808"/>
    </source>
</evidence>
<evidence type="ECO:0000256" key="1">
    <source>
        <dbReference type="ARBA" id="ARBA00022741"/>
    </source>
</evidence>
<dbReference type="Pfam" id="PF00580">
    <property type="entry name" value="UvrD-helicase"/>
    <property type="match status" value="1"/>
</dbReference>
<evidence type="ECO:0000256" key="3">
    <source>
        <dbReference type="ARBA" id="ARBA00022806"/>
    </source>
</evidence>